<dbReference type="OrthoDB" id="437070at2759"/>
<evidence type="ECO:0000256" key="1">
    <source>
        <dbReference type="ARBA" id="ARBA00010884"/>
    </source>
</evidence>
<feature type="active site" description="Charge relay system" evidence="2">
    <location>
        <position position="379"/>
    </location>
</feature>
<dbReference type="Proteomes" id="UP000039865">
    <property type="component" value="Unassembled WGS sequence"/>
</dbReference>
<protein>
    <submittedName>
        <fullName evidence="3">Embryogenesis-associated protein emb8-like</fullName>
    </submittedName>
</protein>
<feature type="active site" description="Charge relay system" evidence="2">
    <location>
        <position position="350"/>
    </location>
</feature>
<dbReference type="PANTHER" id="PTHR10794">
    <property type="entry name" value="ABHYDROLASE DOMAIN-CONTAINING PROTEIN"/>
    <property type="match status" value="1"/>
</dbReference>
<proteinExistence type="inferred from homology"/>
<sequence length="415" mass="48320">MLGSLQNLYDDTNLNDSSYILCILALIVSLKIISNYQTEKMRFHYNKQSTLMREFVKTSKIREYTYTPYWCTLNAFTNCMIFLFCELASKLMKPVKYERELFTLSDGGTIALDWIVDHEGGLPKKHSQRPVICMMSGLSGGNDNLYLISLVKEAMRLGYKCVIINYRGTSGVKLTSSKIYWMNQWEDVKEPIDYISQKYCRGEEYLKRSLYGYGASLGGQFLSSYLIHEGQNSVLDGAITYGQPFNLKDNVEFFKKNCFKFFDFGMGFIYSLVLQHDIMPDLKNYISQEQYNQMQENIKKHRCSLMDLDQNVLIPYVGYKDLNEYYNYTQAQGKIHKIRTPIMFLNSEDDPCIQKELYPFKECEGNEFTLLAMTKRGGHCSHITGGVRPFQWFSAPCMEFFEFLENKKRATTKVE</sequence>
<dbReference type="EMBL" id="CCKQ01006160">
    <property type="protein sequence ID" value="CDW77448.1"/>
    <property type="molecule type" value="Genomic_DNA"/>
</dbReference>
<evidence type="ECO:0000313" key="3">
    <source>
        <dbReference type="EMBL" id="CDW77448.1"/>
    </source>
</evidence>
<reference evidence="3 4" key="1">
    <citation type="submission" date="2014-06" db="EMBL/GenBank/DDBJ databases">
        <authorList>
            <person name="Swart Estienne"/>
        </authorList>
    </citation>
    <scope>NUCLEOTIDE SEQUENCE [LARGE SCALE GENOMIC DNA]</scope>
    <source>
        <strain evidence="3 4">130c</strain>
    </source>
</reference>
<feature type="active site" description="Charge relay system" evidence="2">
    <location>
        <position position="216"/>
    </location>
</feature>
<name>A0A078A9I1_STYLE</name>
<dbReference type="PANTHER" id="PTHR10794:SF63">
    <property type="entry name" value="ALPHA_BETA HYDROLASE 1, ISOFORM A"/>
    <property type="match status" value="1"/>
</dbReference>
<dbReference type="Gene3D" id="3.40.50.1820">
    <property type="entry name" value="alpha/beta hydrolase"/>
    <property type="match status" value="1"/>
</dbReference>
<gene>
    <name evidence="3" type="primary">Contig3081.g3291</name>
    <name evidence="3" type="ORF">STYLEM_6409</name>
</gene>
<dbReference type="InterPro" id="IPR029058">
    <property type="entry name" value="AB_hydrolase_fold"/>
</dbReference>
<dbReference type="InterPro" id="IPR012020">
    <property type="entry name" value="ABHD4"/>
</dbReference>
<dbReference type="GO" id="GO:0047372">
    <property type="term" value="F:monoacylglycerol lipase activity"/>
    <property type="evidence" value="ECO:0007669"/>
    <property type="project" value="TreeGrafter"/>
</dbReference>
<dbReference type="FunCoup" id="A0A078A9I1">
    <property type="interactions" value="25"/>
</dbReference>
<evidence type="ECO:0000256" key="2">
    <source>
        <dbReference type="PIRSR" id="PIRSR005211-1"/>
    </source>
</evidence>
<dbReference type="InterPro" id="IPR050960">
    <property type="entry name" value="AB_hydrolase_4_sf"/>
</dbReference>
<dbReference type="AlphaFoldDB" id="A0A078A9I1"/>
<dbReference type="PIRSF" id="PIRSF005211">
    <property type="entry name" value="Ab_hydro_YheT"/>
    <property type="match status" value="1"/>
</dbReference>
<dbReference type="OMA" id="HCAFREG"/>
<organism evidence="3 4">
    <name type="scientific">Stylonychia lemnae</name>
    <name type="common">Ciliate</name>
    <dbReference type="NCBI Taxonomy" id="5949"/>
    <lineage>
        <taxon>Eukaryota</taxon>
        <taxon>Sar</taxon>
        <taxon>Alveolata</taxon>
        <taxon>Ciliophora</taxon>
        <taxon>Intramacronucleata</taxon>
        <taxon>Spirotrichea</taxon>
        <taxon>Stichotrichia</taxon>
        <taxon>Sporadotrichida</taxon>
        <taxon>Oxytrichidae</taxon>
        <taxon>Stylonychinae</taxon>
        <taxon>Stylonychia</taxon>
    </lineage>
</organism>
<evidence type="ECO:0000313" key="4">
    <source>
        <dbReference type="Proteomes" id="UP000039865"/>
    </source>
</evidence>
<dbReference type="SUPFAM" id="SSF53474">
    <property type="entry name" value="alpha/beta-Hydrolases"/>
    <property type="match status" value="1"/>
</dbReference>
<dbReference type="InParanoid" id="A0A078A9I1"/>
<keyword evidence="4" id="KW-1185">Reference proteome</keyword>
<comment type="similarity">
    <text evidence="1">Belongs to the AB hydrolase superfamily. AB hydrolase 4 family.</text>
</comment>
<accession>A0A078A9I1</accession>
<dbReference type="GO" id="GO:0034338">
    <property type="term" value="F:short-chain carboxylesterase activity"/>
    <property type="evidence" value="ECO:0007669"/>
    <property type="project" value="TreeGrafter"/>
</dbReference>